<keyword evidence="3" id="KW-1185">Reference proteome</keyword>
<reference evidence="2 3" key="1">
    <citation type="journal article" date="2010" name="Cell">
        <title>The genome of Naegleria gruberi illuminates early eukaryotic versatility.</title>
        <authorList>
            <person name="Fritz-Laylin L.K."/>
            <person name="Prochnik S.E."/>
            <person name="Ginger M.L."/>
            <person name="Dacks J.B."/>
            <person name="Carpenter M.L."/>
            <person name="Field M.C."/>
            <person name="Kuo A."/>
            <person name="Paredez A."/>
            <person name="Chapman J."/>
            <person name="Pham J."/>
            <person name="Shu S."/>
            <person name="Neupane R."/>
            <person name="Cipriano M."/>
            <person name="Mancuso J."/>
            <person name="Tu H."/>
            <person name="Salamov A."/>
            <person name="Lindquist E."/>
            <person name="Shapiro H."/>
            <person name="Lucas S."/>
            <person name="Grigoriev I.V."/>
            <person name="Cande W.Z."/>
            <person name="Fulton C."/>
            <person name="Rokhsar D.S."/>
            <person name="Dawson S.C."/>
        </authorList>
    </citation>
    <scope>NUCLEOTIDE SEQUENCE [LARGE SCALE GENOMIC DNA]</scope>
    <source>
        <strain evidence="2 3">NEG-M</strain>
    </source>
</reference>
<gene>
    <name evidence="2" type="ORF">NAEGRDRAFT_71647</name>
</gene>
<dbReference type="Proteomes" id="UP000006671">
    <property type="component" value="Unassembled WGS sequence"/>
</dbReference>
<protein>
    <submittedName>
        <fullName evidence="2">Predicted protein</fullName>
    </submittedName>
</protein>
<feature type="compositionally biased region" description="Polar residues" evidence="1">
    <location>
        <begin position="29"/>
        <end position="48"/>
    </location>
</feature>
<feature type="compositionally biased region" description="Low complexity" evidence="1">
    <location>
        <begin position="1"/>
        <end position="18"/>
    </location>
</feature>
<dbReference type="EMBL" id="GG738892">
    <property type="protein sequence ID" value="EFC40423.1"/>
    <property type="molecule type" value="Genomic_DNA"/>
</dbReference>
<dbReference type="VEuPathDB" id="AmoebaDB:NAEGRDRAFT_71647"/>
<proteinExistence type="predicted"/>
<dbReference type="InParanoid" id="D2VRN4"/>
<sequence length="239" mass="26259">MGASQSKKNQQAQQVQTQHTPLREERSQSLHSSSTPIPVKRQSSTPVVSLTMKRKTSLFTAKSASPPPTRVQSATRNSPIVSAAPECRNEDDLIIGTPPKKRNRSFSMPYKVVPLNVSSEESMWRELRNANNGEMPTRCQSAHSMPQSPILPTSPTSPEGRLLRRLSKAHSKSEQDLPSILVTPPKEISNLEHLSPSQRKKCLAKSPTVLSGLKTPYIIETGENLPKSPIFAKGVLINA</sequence>
<feature type="region of interest" description="Disordered" evidence="1">
    <location>
        <begin position="1"/>
        <end position="78"/>
    </location>
</feature>
<evidence type="ECO:0000313" key="2">
    <source>
        <dbReference type="EMBL" id="EFC40423.1"/>
    </source>
</evidence>
<evidence type="ECO:0000313" key="3">
    <source>
        <dbReference type="Proteomes" id="UP000006671"/>
    </source>
</evidence>
<dbReference type="RefSeq" id="XP_002673167.1">
    <property type="nucleotide sequence ID" value="XM_002673121.1"/>
</dbReference>
<feature type="compositionally biased region" description="Polar residues" evidence="1">
    <location>
        <begin position="135"/>
        <end position="157"/>
    </location>
</feature>
<accession>D2VRN4</accession>
<dbReference type="GeneID" id="8854862"/>
<dbReference type="KEGG" id="ngr:NAEGRDRAFT_71647"/>
<feature type="region of interest" description="Disordered" evidence="1">
    <location>
        <begin position="135"/>
        <end position="160"/>
    </location>
</feature>
<dbReference type="AlphaFoldDB" id="D2VRN4"/>
<evidence type="ECO:0000256" key="1">
    <source>
        <dbReference type="SAM" id="MobiDB-lite"/>
    </source>
</evidence>
<name>D2VRN4_NAEGR</name>
<organism evidence="3">
    <name type="scientific">Naegleria gruberi</name>
    <name type="common">Amoeba</name>
    <dbReference type="NCBI Taxonomy" id="5762"/>
    <lineage>
        <taxon>Eukaryota</taxon>
        <taxon>Discoba</taxon>
        <taxon>Heterolobosea</taxon>
        <taxon>Tetramitia</taxon>
        <taxon>Eutetramitia</taxon>
        <taxon>Vahlkampfiidae</taxon>
        <taxon>Naegleria</taxon>
    </lineage>
</organism>